<evidence type="ECO:0000313" key="2">
    <source>
        <dbReference type="Proteomes" id="UP000690515"/>
    </source>
</evidence>
<reference evidence="1 2" key="1">
    <citation type="submission" date="2021-04" db="EMBL/GenBank/DDBJ databases">
        <authorList>
            <person name="Pira H."/>
            <person name="Risdian C."/>
            <person name="Wink J."/>
        </authorList>
    </citation>
    <scope>NUCLEOTIDE SEQUENCE [LARGE SCALE GENOMIC DNA]</scope>
    <source>
        <strain evidence="1 2">WH53</strain>
    </source>
</reference>
<dbReference type="Gene3D" id="3.40.50.1000">
    <property type="entry name" value="HAD superfamily/HAD-like"/>
    <property type="match status" value="1"/>
</dbReference>
<evidence type="ECO:0000313" key="1">
    <source>
        <dbReference type="EMBL" id="MBU2711309.1"/>
    </source>
</evidence>
<protein>
    <submittedName>
        <fullName evidence="1">HAD family hydrolase</fullName>
    </submittedName>
</protein>
<accession>A0ABS5ZB73</accession>
<dbReference type="Pfam" id="PF13419">
    <property type="entry name" value="HAD_2"/>
    <property type="match status" value="1"/>
</dbReference>
<dbReference type="EMBL" id="JAGSOY010000017">
    <property type="protein sequence ID" value="MBU2711309.1"/>
    <property type="molecule type" value="Genomic_DNA"/>
</dbReference>
<proteinExistence type="predicted"/>
<dbReference type="NCBIfam" id="TIGR01549">
    <property type="entry name" value="HAD-SF-IA-v1"/>
    <property type="match status" value="1"/>
</dbReference>
<dbReference type="PANTHER" id="PTHR43885">
    <property type="entry name" value="HALOACID DEHALOGENASE-LIKE HYDROLASE"/>
    <property type="match status" value="1"/>
</dbReference>
<dbReference type="PANTHER" id="PTHR43885:SF1">
    <property type="entry name" value="SUPERFAMILY HYDROLASE, PUTATIVE (AFU_ORTHOLOGUE AFUA_4G13290)-RELATED"/>
    <property type="match status" value="1"/>
</dbReference>
<sequence length="201" mass="22291">MKPFSLKNKSLWIFDLDGTLTKPVHDFIGIRESLSIPREEDILTFIEQQAPEKAHRLHLSLESIETSLVEKSEAAAGVKECLYYLSKFASLAVLTRNTRANALRALAMIGLDEFFSPEAVIGRKEAAPKPAPAGVLQLMAHFSCAPAQTVVVGDYWHDLKAGRAAGVTTVHVDYRQQFAYSKYADVECNDLVALEELLRLS</sequence>
<dbReference type="Gene3D" id="1.10.260.80">
    <property type="match status" value="1"/>
</dbReference>
<dbReference type="GO" id="GO:0016787">
    <property type="term" value="F:hydrolase activity"/>
    <property type="evidence" value="ECO:0007669"/>
    <property type="project" value="UniProtKB-KW"/>
</dbReference>
<keyword evidence="2" id="KW-1185">Reference proteome</keyword>
<comment type="caution">
    <text evidence="1">The sequence shown here is derived from an EMBL/GenBank/DDBJ whole genome shotgun (WGS) entry which is preliminary data.</text>
</comment>
<dbReference type="SUPFAM" id="SSF56784">
    <property type="entry name" value="HAD-like"/>
    <property type="match status" value="1"/>
</dbReference>
<dbReference type="SFLD" id="SFLDG01129">
    <property type="entry name" value="C1.5:_HAD__Beta-PGM__Phosphata"/>
    <property type="match status" value="1"/>
</dbReference>
<dbReference type="InterPro" id="IPR036412">
    <property type="entry name" value="HAD-like_sf"/>
</dbReference>
<name>A0ABS5ZB73_9GAMM</name>
<dbReference type="InterPro" id="IPR023214">
    <property type="entry name" value="HAD_sf"/>
</dbReference>
<keyword evidence="1" id="KW-0378">Hydrolase</keyword>
<dbReference type="SFLD" id="SFLDS00003">
    <property type="entry name" value="Haloacid_Dehalogenase"/>
    <property type="match status" value="1"/>
</dbReference>
<dbReference type="NCBIfam" id="TIGR01509">
    <property type="entry name" value="HAD-SF-IA-v3"/>
    <property type="match status" value="1"/>
</dbReference>
<gene>
    <name evidence="1" type="ORF">KCG35_09570</name>
</gene>
<dbReference type="RefSeq" id="WP_215819471.1">
    <property type="nucleotide sequence ID" value="NZ_JAGSOY010000017.1"/>
</dbReference>
<dbReference type="InterPro" id="IPR006439">
    <property type="entry name" value="HAD-SF_hydro_IA"/>
</dbReference>
<dbReference type="Proteomes" id="UP000690515">
    <property type="component" value="Unassembled WGS sequence"/>
</dbReference>
<dbReference type="InterPro" id="IPR041492">
    <property type="entry name" value="HAD_2"/>
</dbReference>
<organism evidence="1 2">
    <name type="scientific">Zooshikella harenae</name>
    <dbReference type="NCBI Taxonomy" id="2827238"/>
    <lineage>
        <taxon>Bacteria</taxon>
        <taxon>Pseudomonadati</taxon>
        <taxon>Pseudomonadota</taxon>
        <taxon>Gammaproteobacteria</taxon>
        <taxon>Oceanospirillales</taxon>
        <taxon>Zooshikellaceae</taxon>
        <taxon>Zooshikella</taxon>
    </lineage>
</organism>